<evidence type="ECO:0000256" key="1">
    <source>
        <dbReference type="SAM" id="SignalP"/>
    </source>
</evidence>
<gene>
    <name evidence="2" type="ORF">CUNI_LOCUS22182</name>
</gene>
<keyword evidence="1" id="KW-0732">Signal</keyword>
<dbReference type="PANTHER" id="PTHR32100">
    <property type="entry name" value="OMEGA-6 FATTY ACID DESATURASE, CHLOROPLASTIC"/>
    <property type="match status" value="1"/>
</dbReference>
<dbReference type="GO" id="GO:0016491">
    <property type="term" value="F:oxidoreductase activity"/>
    <property type="evidence" value="ECO:0007669"/>
    <property type="project" value="InterPro"/>
</dbReference>
<dbReference type="Proteomes" id="UP000678393">
    <property type="component" value="Unassembled WGS sequence"/>
</dbReference>
<protein>
    <submittedName>
        <fullName evidence="2">Uncharacterized protein</fullName>
    </submittedName>
</protein>
<comment type="caution">
    <text evidence="2">The sequence shown here is derived from an EMBL/GenBank/DDBJ whole genome shotgun (WGS) entry which is preliminary data.</text>
</comment>
<dbReference type="InterPro" id="IPR012171">
    <property type="entry name" value="Fatty_acid_desaturase"/>
</dbReference>
<name>A0A8S4A5T9_9EUPU</name>
<dbReference type="EMBL" id="CAJHNH020008547">
    <property type="protein sequence ID" value="CAG5136624.1"/>
    <property type="molecule type" value="Genomic_DNA"/>
</dbReference>
<evidence type="ECO:0000313" key="3">
    <source>
        <dbReference type="Proteomes" id="UP000678393"/>
    </source>
</evidence>
<feature type="chain" id="PRO_5035920148" evidence="1">
    <location>
        <begin position="33"/>
        <end position="174"/>
    </location>
</feature>
<dbReference type="OrthoDB" id="1461976at2759"/>
<proteinExistence type="predicted"/>
<keyword evidence="3" id="KW-1185">Reference proteome</keyword>
<organism evidence="2 3">
    <name type="scientific">Candidula unifasciata</name>
    <dbReference type="NCBI Taxonomy" id="100452"/>
    <lineage>
        <taxon>Eukaryota</taxon>
        <taxon>Metazoa</taxon>
        <taxon>Spiralia</taxon>
        <taxon>Lophotrochozoa</taxon>
        <taxon>Mollusca</taxon>
        <taxon>Gastropoda</taxon>
        <taxon>Heterobranchia</taxon>
        <taxon>Euthyneura</taxon>
        <taxon>Panpulmonata</taxon>
        <taxon>Eupulmonata</taxon>
        <taxon>Stylommatophora</taxon>
        <taxon>Helicina</taxon>
        <taxon>Helicoidea</taxon>
        <taxon>Geomitridae</taxon>
        <taxon>Candidula</taxon>
    </lineage>
</organism>
<feature type="non-terminal residue" evidence="2">
    <location>
        <position position="1"/>
    </location>
</feature>
<accession>A0A8S4A5T9</accession>
<reference evidence="2" key="1">
    <citation type="submission" date="2021-04" db="EMBL/GenBank/DDBJ databases">
        <authorList>
            <consortium name="Molecular Ecology Group"/>
        </authorList>
    </citation>
    <scope>NUCLEOTIDE SEQUENCE</scope>
</reference>
<feature type="signal peptide" evidence="1">
    <location>
        <begin position="1"/>
        <end position="32"/>
    </location>
</feature>
<dbReference type="AlphaFoldDB" id="A0A8S4A5T9"/>
<evidence type="ECO:0000313" key="2">
    <source>
        <dbReference type="EMBL" id="CAG5136624.1"/>
    </source>
</evidence>
<sequence length="174" mass="19510">MEQTSSGSASTKPNRFLMLWFLLRTMLVTHSGEESSQPEDDQVAVADTIQPPEDDALAKVSLPRKLPSIVEIKKTIPQNCFESNVPLSIYYMLKDFASIACLYFVVDWTWQGLPLITQAFITPVYWLVQGTLFTAVFVAGHDAGHGSFSGSELVNTICGNLCHTFLFCPYYMWK</sequence>